<dbReference type="EMBL" id="OUNC01000056">
    <property type="protein sequence ID" value="SPP29729.1"/>
    <property type="molecule type" value="Genomic_DNA"/>
</dbReference>
<evidence type="ECO:0000256" key="1">
    <source>
        <dbReference type="ARBA" id="ARBA00007435"/>
    </source>
</evidence>
<proteinExistence type="inferred from homology"/>
<dbReference type="PANTHER" id="PTHR34477:SF1">
    <property type="entry name" value="UPF0213 PROTEIN YHBQ"/>
    <property type="match status" value="1"/>
</dbReference>
<gene>
    <name evidence="4" type="ORF">BTBSAS_60032</name>
    <name evidence="3" type="ORF">CNY62_06105</name>
</gene>
<evidence type="ECO:0000313" key="5">
    <source>
        <dbReference type="Proteomes" id="UP000243591"/>
    </source>
</evidence>
<dbReference type="Proteomes" id="UP000270190">
    <property type="component" value="Unassembled WGS sequence"/>
</dbReference>
<dbReference type="STRING" id="2756.BFR44_05700"/>
<dbReference type="CDD" id="cd10456">
    <property type="entry name" value="GIY-YIG_UPF0213"/>
    <property type="match status" value="1"/>
</dbReference>
<dbReference type="RefSeq" id="WP_029091295.1">
    <property type="nucleotide sequence ID" value="NZ_CBCPHX010000004.1"/>
</dbReference>
<dbReference type="Pfam" id="PF01541">
    <property type="entry name" value="GIY-YIG"/>
    <property type="match status" value="1"/>
</dbReference>
<feature type="domain" description="GIY-YIG" evidence="2">
    <location>
        <begin position="4"/>
        <end position="82"/>
    </location>
</feature>
<keyword evidence="4" id="KW-0255">Endonuclease</keyword>
<evidence type="ECO:0000313" key="6">
    <source>
        <dbReference type="Proteomes" id="UP000270190"/>
    </source>
</evidence>
<dbReference type="InterPro" id="IPR050190">
    <property type="entry name" value="UPF0213_domain"/>
</dbReference>
<dbReference type="SUPFAM" id="SSF82771">
    <property type="entry name" value="GIY-YIG endonuclease"/>
    <property type="match status" value="1"/>
</dbReference>
<protein>
    <submittedName>
        <fullName evidence="4">Putative UvrC-Intron-type (URI) endonuclease</fullName>
    </submittedName>
</protein>
<evidence type="ECO:0000313" key="3">
    <source>
        <dbReference type="EMBL" id="ATF26009.1"/>
    </source>
</evidence>
<evidence type="ECO:0000313" key="4">
    <source>
        <dbReference type="EMBL" id="SPP29729.1"/>
    </source>
</evidence>
<reference evidence="3 5" key="1">
    <citation type="submission" date="2017-09" db="EMBL/GenBank/DDBJ databases">
        <title>Complete Genome Sequences of Two Strains of the Meat Spoilage Bacterium Brochothrix thermosphacta Isolated from Ground Chicken.</title>
        <authorList>
            <person name="Paoli G.C."/>
            <person name="Wijey C."/>
            <person name="Chen C.-Y."/>
            <person name="Nguyen L."/>
            <person name="Yan X."/>
            <person name="Irwin P.L."/>
        </authorList>
    </citation>
    <scope>NUCLEOTIDE SEQUENCE [LARGE SCALE GENOMIC DNA]</scope>
    <source>
        <strain evidence="3 5">BI</strain>
    </source>
</reference>
<keyword evidence="4" id="KW-0378">Hydrolase</keyword>
<dbReference type="OrthoDB" id="9807770at2"/>
<dbReference type="Proteomes" id="UP000243591">
    <property type="component" value="Chromosome"/>
</dbReference>
<dbReference type="Gene3D" id="3.40.1440.10">
    <property type="entry name" value="GIY-YIG endonuclease"/>
    <property type="match status" value="1"/>
</dbReference>
<dbReference type="InterPro" id="IPR000305">
    <property type="entry name" value="GIY-YIG_endonuc"/>
</dbReference>
<sequence length="89" mass="10725">MEQTKHYFYVLMCADNTYYGGYTTDIVRREAEHNRGFGCKYTFTRRPVELIHHEVFENRSLAMKAEYAFKKQSRLAKERYLKSKKVEES</sequence>
<dbReference type="PANTHER" id="PTHR34477">
    <property type="entry name" value="UPF0213 PROTEIN YHBQ"/>
    <property type="match status" value="1"/>
</dbReference>
<keyword evidence="5" id="KW-1185">Reference proteome</keyword>
<dbReference type="AlphaFoldDB" id="A0A1D2M0A8"/>
<dbReference type="EMBL" id="CP023483">
    <property type="protein sequence ID" value="ATF26009.1"/>
    <property type="molecule type" value="Genomic_DNA"/>
</dbReference>
<accession>A0A1D2M0A8</accession>
<reference evidence="6" key="3">
    <citation type="submission" date="2018-04" db="EMBL/GenBank/DDBJ databases">
        <authorList>
            <person name="Illikoud N."/>
        </authorList>
    </citation>
    <scope>NUCLEOTIDE SEQUENCE [LARGE SCALE GENOMIC DNA]</scope>
</reference>
<dbReference type="GeneID" id="66537352"/>
<dbReference type="PROSITE" id="PS50164">
    <property type="entry name" value="GIY_YIG"/>
    <property type="match status" value="1"/>
</dbReference>
<dbReference type="KEGG" id="bths:CNY62_06105"/>
<organism evidence="3 5">
    <name type="scientific">Brochothrix thermosphacta</name>
    <name type="common">Microbacterium thermosphactum</name>
    <dbReference type="NCBI Taxonomy" id="2756"/>
    <lineage>
        <taxon>Bacteria</taxon>
        <taxon>Bacillati</taxon>
        <taxon>Bacillota</taxon>
        <taxon>Bacilli</taxon>
        <taxon>Bacillales</taxon>
        <taxon>Listeriaceae</taxon>
        <taxon>Brochothrix</taxon>
    </lineage>
</organism>
<evidence type="ECO:0000259" key="2">
    <source>
        <dbReference type="PROSITE" id="PS50164"/>
    </source>
</evidence>
<dbReference type="GO" id="GO:0004519">
    <property type="term" value="F:endonuclease activity"/>
    <property type="evidence" value="ECO:0007669"/>
    <property type="project" value="UniProtKB-KW"/>
</dbReference>
<keyword evidence="4" id="KW-0540">Nuclease</keyword>
<reference evidence="4" key="2">
    <citation type="submission" date="2018-04" db="EMBL/GenBank/DDBJ databases">
        <authorList>
            <person name="Go L.Y."/>
            <person name="Mitchell J.A."/>
        </authorList>
    </citation>
    <scope>NUCLEOTIDE SEQUENCE</scope>
    <source>
        <strain evidence="4">BSAS1 3</strain>
    </source>
</reference>
<name>A0A1D2M0A8_BROTH</name>
<comment type="similarity">
    <text evidence="1">Belongs to the UPF0213 family.</text>
</comment>
<dbReference type="InterPro" id="IPR035901">
    <property type="entry name" value="GIY-YIG_endonuc_sf"/>
</dbReference>